<evidence type="ECO:0000313" key="3">
    <source>
        <dbReference type="Proteomes" id="UP001301769"/>
    </source>
</evidence>
<accession>A0AAN6Y1D5</accession>
<comment type="caution">
    <text evidence="2">The sequence shown here is derived from an EMBL/GenBank/DDBJ whole genome shotgun (WGS) entry which is preliminary data.</text>
</comment>
<evidence type="ECO:0000256" key="1">
    <source>
        <dbReference type="SAM" id="SignalP"/>
    </source>
</evidence>
<gene>
    <name evidence="2" type="ORF">QBC37DRAFT_392075</name>
</gene>
<dbReference type="AlphaFoldDB" id="A0AAN6Y1D5"/>
<feature type="signal peptide" evidence="1">
    <location>
        <begin position="1"/>
        <end position="24"/>
    </location>
</feature>
<dbReference type="EMBL" id="MU858246">
    <property type="protein sequence ID" value="KAK4208367.1"/>
    <property type="molecule type" value="Genomic_DNA"/>
</dbReference>
<evidence type="ECO:0000313" key="2">
    <source>
        <dbReference type="EMBL" id="KAK4208367.1"/>
    </source>
</evidence>
<feature type="chain" id="PRO_5042994863" evidence="1">
    <location>
        <begin position="25"/>
        <end position="487"/>
    </location>
</feature>
<keyword evidence="3" id="KW-1185">Reference proteome</keyword>
<proteinExistence type="predicted"/>
<protein>
    <submittedName>
        <fullName evidence="2">Uncharacterized protein</fullName>
    </submittedName>
</protein>
<sequence length="487" mass="54971">MKFQDLLNILLLRSLSLIPTKSRGYTIKGFTIYFPPEDVEELEWIYHTIPIILQRPWPLKDLLVRWPPKFPLFMADARHPLVTEHYLRLNSHKDITTALCTLDSSDPSRQSLERHLSSRGIRFPPHQEVFSTLRITNKYPEVNRPGPGWQSAIDRINEILNCPATLANLQSLEVDIDSVNSEQTATTTIESSAGVSAEVAVVSVLLAQLLPLAPNLEKLSLQVQCSSTQFFERDFELMGVRFDRIRHLRLGPFSEYMVRFAPNLEILESGEYYACQYGSVLPGDPGVWLLEAVEALPAGMRNNITTLSFRPWGSLTTGHVKDIINAMPNLSELSLDGELEGSKSWYFYKPGMEKVLQSYLRLISHLPNLQTLKLPVAYSLGLGFDGGPWCGNAYDGPAGRETGRMVSQQRAETAELAAKFALQEMPYLSRLSVGGDETSSINHTMSYSGRMGGTIEAAKVPEVRWPWTGRMKEWTFEEWPMHKPGEW</sequence>
<organism evidence="2 3">
    <name type="scientific">Rhypophila decipiens</name>
    <dbReference type="NCBI Taxonomy" id="261697"/>
    <lineage>
        <taxon>Eukaryota</taxon>
        <taxon>Fungi</taxon>
        <taxon>Dikarya</taxon>
        <taxon>Ascomycota</taxon>
        <taxon>Pezizomycotina</taxon>
        <taxon>Sordariomycetes</taxon>
        <taxon>Sordariomycetidae</taxon>
        <taxon>Sordariales</taxon>
        <taxon>Naviculisporaceae</taxon>
        <taxon>Rhypophila</taxon>
    </lineage>
</organism>
<reference evidence="2" key="2">
    <citation type="submission" date="2023-05" db="EMBL/GenBank/DDBJ databases">
        <authorList>
            <consortium name="Lawrence Berkeley National Laboratory"/>
            <person name="Steindorff A."/>
            <person name="Hensen N."/>
            <person name="Bonometti L."/>
            <person name="Westerberg I."/>
            <person name="Brannstrom I.O."/>
            <person name="Guillou S."/>
            <person name="Cros-Aarteil S."/>
            <person name="Calhoun S."/>
            <person name="Haridas S."/>
            <person name="Kuo A."/>
            <person name="Mondo S."/>
            <person name="Pangilinan J."/>
            <person name="Riley R."/>
            <person name="Labutti K."/>
            <person name="Andreopoulos B."/>
            <person name="Lipzen A."/>
            <person name="Chen C."/>
            <person name="Yanf M."/>
            <person name="Daum C."/>
            <person name="Ng V."/>
            <person name="Clum A."/>
            <person name="Ohm R."/>
            <person name="Martin F."/>
            <person name="Silar P."/>
            <person name="Natvig D."/>
            <person name="Lalanne C."/>
            <person name="Gautier V."/>
            <person name="Ament-Velasquez S.L."/>
            <person name="Kruys A."/>
            <person name="Hutchinson M.I."/>
            <person name="Powell A.J."/>
            <person name="Barry K."/>
            <person name="Miller A.N."/>
            <person name="Grigoriev I.V."/>
            <person name="Debuchy R."/>
            <person name="Gladieux P."/>
            <person name="Thoren M.H."/>
            <person name="Johannesson H."/>
        </authorList>
    </citation>
    <scope>NUCLEOTIDE SEQUENCE</scope>
    <source>
        <strain evidence="2">PSN293</strain>
    </source>
</reference>
<dbReference type="Gene3D" id="3.80.10.10">
    <property type="entry name" value="Ribonuclease Inhibitor"/>
    <property type="match status" value="1"/>
</dbReference>
<dbReference type="InterPro" id="IPR032675">
    <property type="entry name" value="LRR_dom_sf"/>
</dbReference>
<keyword evidence="1" id="KW-0732">Signal</keyword>
<dbReference type="Proteomes" id="UP001301769">
    <property type="component" value="Unassembled WGS sequence"/>
</dbReference>
<reference evidence="2" key="1">
    <citation type="journal article" date="2023" name="Mol. Phylogenet. Evol.">
        <title>Genome-scale phylogeny and comparative genomics of the fungal order Sordariales.</title>
        <authorList>
            <person name="Hensen N."/>
            <person name="Bonometti L."/>
            <person name="Westerberg I."/>
            <person name="Brannstrom I.O."/>
            <person name="Guillou S."/>
            <person name="Cros-Aarteil S."/>
            <person name="Calhoun S."/>
            <person name="Haridas S."/>
            <person name="Kuo A."/>
            <person name="Mondo S."/>
            <person name="Pangilinan J."/>
            <person name="Riley R."/>
            <person name="LaButti K."/>
            <person name="Andreopoulos B."/>
            <person name="Lipzen A."/>
            <person name="Chen C."/>
            <person name="Yan M."/>
            <person name="Daum C."/>
            <person name="Ng V."/>
            <person name="Clum A."/>
            <person name="Steindorff A."/>
            <person name="Ohm R.A."/>
            <person name="Martin F."/>
            <person name="Silar P."/>
            <person name="Natvig D.O."/>
            <person name="Lalanne C."/>
            <person name="Gautier V."/>
            <person name="Ament-Velasquez S.L."/>
            <person name="Kruys A."/>
            <person name="Hutchinson M.I."/>
            <person name="Powell A.J."/>
            <person name="Barry K."/>
            <person name="Miller A.N."/>
            <person name="Grigoriev I.V."/>
            <person name="Debuchy R."/>
            <person name="Gladieux P."/>
            <person name="Hiltunen Thoren M."/>
            <person name="Johannesson H."/>
        </authorList>
    </citation>
    <scope>NUCLEOTIDE SEQUENCE</scope>
    <source>
        <strain evidence="2">PSN293</strain>
    </source>
</reference>
<name>A0AAN6Y1D5_9PEZI</name>